<evidence type="ECO:0000313" key="2">
    <source>
        <dbReference type="Proteomes" id="UP000014974"/>
    </source>
</evidence>
<dbReference type="STRING" id="641524.ADICYQ_3143"/>
<evidence type="ECO:0000313" key="1">
    <source>
        <dbReference type="EMBL" id="EPR67717.1"/>
    </source>
</evidence>
<sequence length="39" mass="4550">MVPFIDFLLKRTINGDCFPKYSCFGYLTFLKFELVIGRG</sequence>
<gene>
    <name evidence="1" type="ORF">ADICYQ_3143</name>
</gene>
<dbReference type="AlphaFoldDB" id="S7VDX4"/>
<proteinExistence type="predicted"/>
<comment type="caution">
    <text evidence="1">The sequence shown here is derived from an EMBL/GenBank/DDBJ whole genome shotgun (WGS) entry which is preliminary data.</text>
</comment>
<reference evidence="1 2" key="1">
    <citation type="journal article" date="2013" name="Genome Announc.">
        <title>Draft Genome Sequence of Cyclobacterium qasimii Strain M12-11BT, Isolated from Arctic Marine Sediment.</title>
        <authorList>
            <person name="Shivaji S."/>
            <person name="Ara S."/>
            <person name="Singh A."/>
            <person name="Kumar Pinnaka A."/>
        </authorList>
    </citation>
    <scope>NUCLEOTIDE SEQUENCE [LARGE SCALE GENOMIC DNA]</scope>
    <source>
        <strain evidence="1 2">M12-11B</strain>
    </source>
</reference>
<protein>
    <submittedName>
        <fullName evidence="1">Uncharacterized protein</fullName>
    </submittedName>
</protein>
<dbReference type="EMBL" id="ATNM01000114">
    <property type="protein sequence ID" value="EPR67717.1"/>
    <property type="molecule type" value="Genomic_DNA"/>
</dbReference>
<dbReference type="Proteomes" id="UP000014974">
    <property type="component" value="Unassembled WGS sequence"/>
</dbReference>
<accession>S7VDX4</accession>
<name>S7VDX4_9BACT</name>
<organism evidence="1 2">
    <name type="scientific">Cyclobacterium qasimii M12-11B</name>
    <dbReference type="NCBI Taxonomy" id="641524"/>
    <lineage>
        <taxon>Bacteria</taxon>
        <taxon>Pseudomonadati</taxon>
        <taxon>Bacteroidota</taxon>
        <taxon>Cytophagia</taxon>
        <taxon>Cytophagales</taxon>
        <taxon>Cyclobacteriaceae</taxon>
        <taxon>Cyclobacterium</taxon>
    </lineage>
</organism>